<reference evidence="1" key="1">
    <citation type="submission" date="2024-06" db="EMBL/GenBank/DDBJ databases">
        <title>Kribbella sp. strain HUAS MG21 genome sequences.</title>
        <authorList>
            <person name="Mo P."/>
        </authorList>
    </citation>
    <scope>NUCLEOTIDE SEQUENCE</scope>
    <source>
        <strain evidence="1">HUAS MG21</strain>
    </source>
</reference>
<sequence>MSTRWWSQPFAPEGSAAAEGIVKQLGRPMLDPLTVLVREAAQNSWDARSGGGPVDFRISLRSLGASTGPWRELILPGPTDEAELPLESSITQEAVLLVVSDRGTRGLGGPLRAGTRPAGDEKADFVQFLRNVGEANDNEFGGGTYGFGKGIFYRLSRTSAILVDTLTSQGDRRLMGAALGNSWYDDNQRYTGRHWWGRVAGDGIPDPYVGTEAEELAERLGLPGFEDGSTGTDIALIAVDLGMSDDAGGARPRTLREAGLFVASSMLWHLWPKAVAVDSAPLMRFSVDVGGELLQVPDPRSVSELRPFVESLEKVRSGASRGYRRTVAPKDAGRFALSVGAASTTQPADDVVEMAKPYEGPSHHVARMRVAELVVDYLPTSVHPDGLLRYGAVCRSTLESDQFFAVSEPPTHDSWVEKGLSGTARGVVQGARNFVVKTVDADLGLGDGAGGGQAKGLGALSSRLASLLPSVGWTA</sequence>
<dbReference type="EMBL" id="CP158165">
    <property type="protein sequence ID" value="XBV21992.1"/>
    <property type="molecule type" value="Genomic_DNA"/>
</dbReference>
<evidence type="ECO:0000313" key="1">
    <source>
        <dbReference type="EMBL" id="XBV21992.1"/>
    </source>
</evidence>
<protein>
    <submittedName>
        <fullName evidence="1">Uncharacterized protein</fullName>
    </submittedName>
</protein>
<dbReference type="RefSeq" id="WP_350274842.1">
    <property type="nucleotide sequence ID" value="NZ_CP158165.1"/>
</dbReference>
<accession>A0AAU7T584</accession>
<proteinExistence type="predicted"/>
<name>A0AAU7T584_9ACTN</name>
<dbReference type="AlphaFoldDB" id="A0AAU7T584"/>
<gene>
    <name evidence="1" type="ORF">ABN611_25930</name>
</gene>
<organism evidence="1">
    <name type="scientific">Kribbella sp. HUAS MG21</name>
    <dbReference type="NCBI Taxonomy" id="3160966"/>
    <lineage>
        <taxon>Bacteria</taxon>
        <taxon>Bacillati</taxon>
        <taxon>Actinomycetota</taxon>
        <taxon>Actinomycetes</taxon>
        <taxon>Propionibacteriales</taxon>
        <taxon>Kribbellaceae</taxon>
        <taxon>Kribbella</taxon>
    </lineage>
</organism>